<dbReference type="InterPro" id="IPR006073">
    <property type="entry name" value="GTP-bd"/>
</dbReference>
<dbReference type="PANTHER" id="PTHR42714">
    <property type="entry name" value="TRNA MODIFICATION GTPASE GTPBP3"/>
    <property type="match status" value="1"/>
</dbReference>
<dbReference type="AlphaFoldDB" id="A0A3B0VP09"/>
<keyword evidence="2" id="KW-0819">tRNA processing</keyword>
<dbReference type="GO" id="GO:0005829">
    <property type="term" value="C:cytosol"/>
    <property type="evidence" value="ECO:0007669"/>
    <property type="project" value="TreeGrafter"/>
</dbReference>
<organism evidence="7">
    <name type="scientific">hydrothermal vent metagenome</name>
    <dbReference type="NCBI Taxonomy" id="652676"/>
    <lineage>
        <taxon>unclassified sequences</taxon>
        <taxon>metagenomes</taxon>
        <taxon>ecological metagenomes</taxon>
    </lineage>
</organism>
<dbReference type="PROSITE" id="PS51709">
    <property type="entry name" value="G_TRME"/>
    <property type="match status" value="1"/>
</dbReference>
<keyword evidence="4" id="KW-0342">GTP-binding</keyword>
<evidence type="ECO:0000256" key="2">
    <source>
        <dbReference type="ARBA" id="ARBA00022694"/>
    </source>
</evidence>
<dbReference type="CDD" id="cd04164">
    <property type="entry name" value="trmE"/>
    <property type="match status" value="1"/>
</dbReference>
<keyword evidence="5" id="KW-0175">Coiled coil</keyword>
<dbReference type="Gene3D" id="3.30.1360.120">
    <property type="entry name" value="Probable tRNA modification gtpase trme, domain 1"/>
    <property type="match status" value="1"/>
</dbReference>
<dbReference type="Gene3D" id="3.40.50.300">
    <property type="entry name" value="P-loop containing nucleotide triphosphate hydrolases"/>
    <property type="match status" value="1"/>
</dbReference>
<dbReference type="CDD" id="cd14858">
    <property type="entry name" value="TrmE_N"/>
    <property type="match status" value="1"/>
</dbReference>
<dbReference type="Pfam" id="PF01926">
    <property type="entry name" value="MMR_HSR1"/>
    <property type="match status" value="1"/>
</dbReference>
<dbReference type="InterPro" id="IPR018948">
    <property type="entry name" value="GTP-bd_TrmE_N"/>
</dbReference>
<dbReference type="GO" id="GO:0003924">
    <property type="term" value="F:GTPase activity"/>
    <property type="evidence" value="ECO:0007669"/>
    <property type="project" value="InterPro"/>
</dbReference>
<accession>A0A3B0VP09</accession>
<evidence type="ECO:0000259" key="6">
    <source>
        <dbReference type="PROSITE" id="PS51709"/>
    </source>
</evidence>
<evidence type="ECO:0000256" key="4">
    <source>
        <dbReference type="ARBA" id="ARBA00023134"/>
    </source>
</evidence>
<dbReference type="NCBIfam" id="NF003661">
    <property type="entry name" value="PRK05291.1-3"/>
    <property type="match status" value="1"/>
</dbReference>
<evidence type="ECO:0000313" key="7">
    <source>
        <dbReference type="EMBL" id="VAW45245.1"/>
    </source>
</evidence>
<evidence type="ECO:0000256" key="3">
    <source>
        <dbReference type="ARBA" id="ARBA00022741"/>
    </source>
</evidence>
<feature type="coiled-coil region" evidence="5">
    <location>
        <begin position="380"/>
        <end position="414"/>
    </location>
</feature>
<dbReference type="InterPro" id="IPR027266">
    <property type="entry name" value="TrmE/GcvT-like"/>
</dbReference>
<dbReference type="InterPro" id="IPR027417">
    <property type="entry name" value="P-loop_NTPase"/>
</dbReference>
<dbReference type="Pfam" id="PF10396">
    <property type="entry name" value="TrmE_N"/>
    <property type="match status" value="1"/>
</dbReference>
<dbReference type="InterPro" id="IPR031168">
    <property type="entry name" value="G_TrmE"/>
</dbReference>
<dbReference type="InterPro" id="IPR005225">
    <property type="entry name" value="Small_GTP-bd"/>
</dbReference>
<dbReference type="NCBIfam" id="TIGR00231">
    <property type="entry name" value="small_GTP"/>
    <property type="match status" value="1"/>
</dbReference>
<name>A0A3B0VP09_9ZZZZ</name>
<dbReference type="GO" id="GO:0005525">
    <property type="term" value="F:GTP binding"/>
    <property type="evidence" value="ECO:0007669"/>
    <property type="project" value="UniProtKB-KW"/>
</dbReference>
<dbReference type="Gene3D" id="1.20.120.430">
    <property type="entry name" value="tRNA modification GTPase MnmE domain 2"/>
    <property type="match status" value="1"/>
</dbReference>
<dbReference type="GO" id="GO:0002098">
    <property type="term" value="P:tRNA wobble uridine modification"/>
    <property type="evidence" value="ECO:0007669"/>
    <property type="project" value="TreeGrafter"/>
</dbReference>
<dbReference type="PANTHER" id="PTHR42714:SF2">
    <property type="entry name" value="TRNA MODIFICATION GTPASE GTPBP3, MITOCHONDRIAL"/>
    <property type="match status" value="1"/>
</dbReference>
<proteinExistence type="inferred from homology"/>
<dbReference type="Pfam" id="PF12631">
    <property type="entry name" value="MnmE_helical"/>
    <property type="match status" value="1"/>
</dbReference>
<dbReference type="InterPro" id="IPR004520">
    <property type="entry name" value="GTPase_MnmE"/>
</dbReference>
<dbReference type="HAMAP" id="MF_00379">
    <property type="entry name" value="GTPase_MnmE"/>
    <property type="match status" value="1"/>
</dbReference>
<dbReference type="GO" id="GO:0030488">
    <property type="term" value="P:tRNA methylation"/>
    <property type="evidence" value="ECO:0007669"/>
    <property type="project" value="TreeGrafter"/>
</dbReference>
<dbReference type="EMBL" id="UOFA01000171">
    <property type="protein sequence ID" value="VAW45245.1"/>
    <property type="molecule type" value="Genomic_DNA"/>
</dbReference>
<evidence type="ECO:0000256" key="1">
    <source>
        <dbReference type="ARBA" id="ARBA00011043"/>
    </source>
</evidence>
<dbReference type="InterPro" id="IPR025867">
    <property type="entry name" value="MnmE_helical"/>
</dbReference>
<evidence type="ECO:0000256" key="5">
    <source>
        <dbReference type="SAM" id="Coils"/>
    </source>
</evidence>
<gene>
    <name evidence="7" type="ORF">MNBD_GAMMA02-142</name>
</gene>
<dbReference type="SUPFAM" id="SSF52540">
    <property type="entry name" value="P-loop containing nucleoside triphosphate hydrolases"/>
    <property type="match status" value="1"/>
</dbReference>
<feature type="domain" description="TrmE-type G" evidence="6">
    <location>
        <begin position="217"/>
        <end position="368"/>
    </location>
</feature>
<dbReference type="NCBIfam" id="TIGR00450">
    <property type="entry name" value="mnmE_trmE_thdF"/>
    <property type="match status" value="1"/>
</dbReference>
<comment type="similarity">
    <text evidence="1">Belongs to the TRAFAC class TrmE-Era-EngA-EngB-Septin-like GTPase superfamily. TrmE GTPase family.</text>
</comment>
<keyword evidence="3" id="KW-0547">Nucleotide-binding</keyword>
<sequence length="444" mass="48336">MTPQTDTIAAIATPAGTGGVGIIRISGPEAKSIAQRISHRQSLTPRKAVFAQFKNTKHQTIDSGLVLYFQAPASFTGEDVVELQGHGGQVVMNMLLKAVLGLGARMARPGEFSERAFLNEKIDLVQAEAIADVISSGSEQAVLASQRSLQGVFSEHINHILSLLIETRIWVESAIDFPEEEIDFLSDVRLKKQMSQLHQKLKTTLQKTQTGVVLSQGISIAIIGKPNVGKSSLLNRLTEADSAIVSDVAGTTRDVIKEDVIIAGIPVRLIDTAGIHETDNPIEQQGIARALQMQQQADVVLQVWDVSDALENLLIPVHNHIHIINKVDLIEPRQTFELEAGNHGALAVSAKHNQGIDLIRQAIIDEVTSGGLNENSFTARQRHIEQLKITQQHIDAAEQQLQLNQGELSAEELRLAQQALNEITGDFTSDDLLGEIFSSFCIGK</sequence>
<reference evidence="7" key="1">
    <citation type="submission" date="2018-06" db="EMBL/GenBank/DDBJ databases">
        <authorList>
            <person name="Zhirakovskaya E."/>
        </authorList>
    </citation>
    <scope>NUCLEOTIDE SEQUENCE</scope>
</reference>
<protein>
    <submittedName>
        <fullName evidence="7">tRNA-5-carboxymethylaminomethyl-2-thiouridine(34) synthesis protein MnmE</fullName>
    </submittedName>
</protein>
<dbReference type="InterPro" id="IPR027368">
    <property type="entry name" value="MnmE_dom2"/>
</dbReference>